<name>A0ABN3IXR9_9ACTN</name>
<proteinExistence type="predicted"/>
<reference evidence="3 4" key="1">
    <citation type="journal article" date="2019" name="Int. J. Syst. Evol. Microbiol.">
        <title>The Global Catalogue of Microorganisms (GCM) 10K type strain sequencing project: providing services to taxonomists for standard genome sequencing and annotation.</title>
        <authorList>
            <consortium name="The Broad Institute Genomics Platform"/>
            <consortium name="The Broad Institute Genome Sequencing Center for Infectious Disease"/>
            <person name="Wu L."/>
            <person name="Ma J."/>
        </authorList>
    </citation>
    <scope>NUCLEOTIDE SEQUENCE [LARGE SCALE GENOMIC DNA]</scope>
    <source>
        <strain evidence="3 4">JCM 4358</strain>
    </source>
</reference>
<feature type="compositionally biased region" description="Basic and acidic residues" evidence="1">
    <location>
        <begin position="52"/>
        <end position="62"/>
    </location>
</feature>
<keyword evidence="2" id="KW-1133">Transmembrane helix</keyword>
<accession>A0ABN3IXR9</accession>
<evidence type="ECO:0000313" key="4">
    <source>
        <dbReference type="Proteomes" id="UP001499986"/>
    </source>
</evidence>
<evidence type="ECO:0000313" key="3">
    <source>
        <dbReference type="EMBL" id="GAA2415808.1"/>
    </source>
</evidence>
<keyword evidence="2" id="KW-0472">Membrane</keyword>
<dbReference type="EMBL" id="BAAASE010000009">
    <property type="protein sequence ID" value="GAA2415808.1"/>
    <property type="molecule type" value="Genomic_DNA"/>
</dbReference>
<keyword evidence="4" id="KW-1185">Reference proteome</keyword>
<keyword evidence="2" id="KW-0812">Transmembrane</keyword>
<gene>
    <name evidence="3" type="ORF">GCM10010255_62680</name>
</gene>
<dbReference type="Proteomes" id="UP001499986">
    <property type="component" value="Unassembled WGS sequence"/>
</dbReference>
<evidence type="ECO:0000256" key="2">
    <source>
        <dbReference type="SAM" id="Phobius"/>
    </source>
</evidence>
<feature type="region of interest" description="Disordered" evidence="1">
    <location>
        <begin position="38"/>
        <end position="62"/>
    </location>
</feature>
<comment type="caution">
    <text evidence="3">The sequence shown here is derived from an EMBL/GenBank/DDBJ whole genome shotgun (WGS) entry which is preliminary data.</text>
</comment>
<organism evidence="3 4">
    <name type="scientific">Streptomyces coeruleofuscus</name>
    <dbReference type="NCBI Taxonomy" id="66879"/>
    <lineage>
        <taxon>Bacteria</taxon>
        <taxon>Bacillati</taxon>
        <taxon>Actinomycetota</taxon>
        <taxon>Actinomycetes</taxon>
        <taxon>Kitasatosporales</taxon>
        <taxon>Streptomycetaceae</taxon>
        <taxon>Streptomyces</taxon>
    </lineage>
</organism>
<evidence type="ECO:0000256" key="1">
    <source>
        <dbReference type="SAM" id="MobiDB-lite"/>
    </source>
</evidence>
<protein>
    <submittedName>
        <fullName evidence="3">Uncharacterized protein</fullName>
    </submittedName>
</protein>
<feature type="transmembrane region" description="Helical" evidence="2">
    <location>
        <begin position="6"/>
        <end position="29"/>
    </location>
</feature>
<sequence length="62" mass="6665">MEDPPANLPVYGTSALALLCLGLATAVIWRRLWMLRTFGSDEPSGSSTGGNKPRDEGVRNMS</sequence>